<dbReference type="CDD" id="cd16424">
    <property type="entry name" value="VirB8"/>
    <property type="match status" value="1"/>
</dbReference>
<dbReference type="GO" id="GO:0030255">
    <property type="term" value="P:protein secretion by the type IV secretion system"/>
    <property type="evidence" value="ECO:0007669"/>
    <property type="project" value="InterPro"/>
</dbReference>
<proteinExistence type="predicted"/>
<dbReference type="STRING" id="1122189.SAMN02745165_02785"/>
<keyword evidence="3 6" id="KW-1133">Transmembrane helix</keyword>
<dbReference type="Gene3D" id="3.10.450.230">
    <property type="entry name" value="VirB8 protein"/>
    <property type="match status" value="1"/>
</dbReference>
<evidence type="ECO:0000256" key="6">
    <source>
        <dbReference type="SAM" id="Phobius"/>
    </source>
</evidence>
<feature type="domain" description="Bacterial virulence protein VirB8" evidence="7">
    <location>
        <begin position="35"/>
        <end position="243"/>
    </location>
</feature>
<dbReference type="InterPro" id="IPR026264">
    <property type="entry name" value="VirB8/PtlE"/>
</dbReference>
<evidence type="ECO:0000313" key="9">
    <source>
        <dbReference type="Proteomes" id="UP000184171"/>
    </source>
</evidence>
<accession>A0A1M6KSR3</accession>
<sequence length="250" mass="28413">MKIKRKKKSAQQPKAPVQDPKPKKSLDRQYFDEATGWETDRILTAKKSTKIAWIVASIAVFVAVCAVGAVAALAPFKEVEPFVVRVDNSTGMVDIVTAMKEGETSYEETINKYWINQYVLLREHWLHATYREDYYKVGLFSAPTEQEGYAESMSARNNPNSPLVLYGDAAEVRVKVKNISFINDLVAMVRFSKTVERAGERSLPTHWIATVPFTYISAPMKEKDRRINPLGFQVQRGYRVDPETVSESRK</sequence>
<reference evidence="8 9" key="1">
    <citation type="submission" date="2016-11" db="EMBL/GenBank/DDBJ databases">
        <authorList>
            <person name="Jaros S."/>
            <person name="Januszkiewicz K."/>
            <person name="Wedrychowicz H."/>
        </authorList>
    </citation>
    <scope>NUCLEOTIDE SEQUENCE [LARGE SCALE GENOMIC DNA]</scope>
    <source>
        <strain evidence="8 9">DSM 5091</strain>
    </source>
</reference>
<evidence type="ECO:0000256" key="2">
    <source>
        <dbReference type="ARBA" id="ARBA00022692"/>
    </source>
</evidence>
<name>A0A1M6KSR3_MALRU</name>
<keyword evidence="2 6" id="KW-0812">Transmembrane</keyword>
<gene>
    <name evidence="8" type="ORF">SAMN02745165_02785</name>
</gene>
<dbReference type="Proteomes" id="UP000184171">
    <property type="component" value="Unassembled WGS sequence"/>
</dbReference>
<dbReference type="PIRSF" id="PIRSF003299">
    <property type="entry name" value="VirB8_PtlE"/>
    <property type="match status" value="1"/>
</dbReference>
<dbReference type="RefSeq" id="WP_084092141.1">
    <property type="nucleotide sequence ID" value="NZ_FQZT01000011.1"/>
</dbReference>
<dbReference type="InterPro" id="IPR032710">
    <property type="entry name" value="NTF2-like_dom_sf"/>
</dbReference>
<dbReference type="EMBL" id="FQZT01000011">
    <property type="protein sequence ID" value="SHJ62011.1"/>
    <property type="molecule type" value="Genomic_DNA"/>
</dbReference>
<dbReference type="AlphaFoldDB" id="A0A1M6KSR3"/>
<evidence type="ECO:0000256" key="1">
    <source>
        <dbReference type="ARBA" id="ARBA00004167"/>
    </source>
</evidence>
<evidence type="ECO:0000256" key="4">
    <source>
        <dbReference type="ARBA" id="ARBA00023136"/>
    </source>
</evidence>
<evidence type="ECO:0000256" key="5">
    <source>
        <dbReference type="SAM" id="MobiDB-lite"/>
    </source>
</evidence>
<dbReference type="SUPFAM" id="SSF54427">
    <property type="entry name" value="NTF2-like"/>
    <property type="match status" value="1"/>
</dbReference>
<keyword evidence="4 6" id="KW-0472">Membrane</keyword>
<keyword evidence="9" id="KW-1185">Reference proteome</keyword>
<evidence type="ECO:0000259" key="7">
    <source>
        <dbReference type="Pfam" id="PF04335"/>
    </source>
</evidence>
<comment type="subcellular location">
    <subcellularLocation>
        <location evidence="1">Membrane</location>
        <topology evidence="1">Single-pass membrane protein</topology>
    </subcellularLocation>
</comment>
<dbReference type="GO" id="GO:0016020">
    <property type="term" value="C:membrane"/>
    <property type="evidence" value="ECO:0007669"/>
    <property type="project" value="UniProtKB-SubCell"/>
</dbReference>
<feature type="region of interest" description="Disordered" evidence="5">
    <location>
        <begin position="1"/>
        <end position="26"/>
    </location>
</feature>
<protein>
    <submittedName>
        <fullName evidence="8">Type IV secretion system protein VirB8</fullName>
    </submittedName>
</protein>
<dbReference type="Pfam" id="PF04335">
    <property type="entry name" value="VirB8"/>
    <property type="match status" value="1"/>
</dbReference>
<dbReference type="OrthoDB" id="9816242at2"/>
<evidence type="ECO:0000256" key="3">
    <source>
        <dbReference type="ARBA" id="ARBA00022989"/>
    </source>
</evidence>
<dbReference type="InterPro" id="IPR007430">
    <property type="entry name" value="VirB8"/>
</dbReference>
<evidence type="ECO:0000313" key="8">
    <source>
        <dbReference type="EMBL" id="SHJ62011.1"/>
    </source>
</evidence>
<feature type="transmembrane region" description="Helical" evidence="6">
    <location>
        <begin position="51"/>
        <end position="76"/>
    </location>
</feature>
<organism evidence="8 9">
    <name type="scientific">Malonomonas rubra DSM 5091</name>
    <dbReference type="NCBI Taxonomy" id="1122189"/>
    <lineage>
        <taxon>Bacteria</taxon>
        <taxon>Pseudomonadati</taxon>
        <taxon>Thermodesulfobacteriota</taxon>
        <taxon>Desulfuromonadia</taxon>
        <taxon>Desulfuromonadales</taxon>
        <taxon>Geopsychrobacteraceae</taxon>
        <taxon>Malonomonas</taxon>
    </lineage>
</organism>